<dbReference type="GO" id="GO:0016020">
    <property type="term" value="C:membrane"/>
    <property type="evidence" value="ECO:0007669"/>
    <property type="project" value="TreeGrafter"/>
</dbReference>
<dbReference type="PANTHER" id="PTHR11255:SF29">
    <property type="entry name" value="DIACYLGLYCEROL KINASE"/>
    <property type="match status" value="1"/>
</dbReference>
<reference evidence="2" key="1">
    <citation type="submission" date="2022-12" db="EMBL/GenBank/DDBJ databases">
        <title>Draft genome assemblies for two species of Escallonia (Escalloniales).</title>
        <authorList>
            <person name="Chanderbali A."/>
            <person name="Dervinis C."/>
            <person name="Anghel I."/>
            <person name="Soltis D."/>
            <person name="Soltis P."/>
            <person name="Zapata F."/>
        </authorList>
    </citation>
    <scope>NUCLEOTIDE SEQUENCE</scope>
    <source>
        <strain evidence="2">UCBG92.1500</strain>
        <tissue evidence="2">Leaf</tissue>
    </source>
</reference>
<organism evidence="2 3">
    <name type="scientific">Escallonia rubra</name>
    <dbReference type="NCBI Taxonomy" id="112253"/>
    <lineage>
        <taxon>Eukaryota</taxon>
        <taxon>Viridiplantae</taxon>
        <taxon>Streptophyta</taxon>
        <taxon>Embryophyta</taxon>
        <taxon>Tracheophyta</taxon>
        <taxon>Spermatophyta</taxon>
        <taxon>Magnoliopsida</taxon>
        <taxon>eudicotyledons</taxon>
        <taxon>Gunneridae</taxon>
        <taxon>Pentapetalae</taxon>
        <taxon>asterids</taxon>
        <taxon>campanulids</taxon>
        <taxon>Escalloniales</taxon>
        <taxon>Escalloniaceae</taxon>
        <taxon>Escallonia</taxon>
    </lineage>
</organism>
<dbReference type="PANTHER" id="PTHR11255">
    <property type="entry name" value="DIACYLGLYCEROL KINASE"/>
    <property type="match status" value="1"/>
</dbReference>
<dbReference type="InterPro" id="IPR037607">
    <property type="entry name" value="DGK"/>
</dbReference>
<sequence>MARLAARAARAASYLRYLSSSPTASSPQPRAHRLAAAAPTSAPSVSTKQHLFRDTTLKFILKLDLHHDKGKRKAMKTVFILAERLSPPYVDDGLIDVVGFQNIFHGLVLFTSKGHGTRLAQVEFLCIWSSLEHTKLELRGSCADRCANVANWSSLDHIKLEQRRSSVGRCLTWFAKLQLINLHRALTQEKSGSSSRKMQLITHMRIDGEPWKQPLPMDDDSVVIEISHCGRVSMLANPPCPSKSINAPPSSYVPDEDDDDSNEDLEENSEERSKLDAAETLRLPEGFDDITHQTNAG</sequence>
<name>A0AA88QUG2_9ASTE</name>
<evidence type="ECO:0000256" key="1">
    <source>
        <dbReference type="SAM" id="MobiDB-lite"/>
    </source>
</evidence>
<proteinExistence type="predicted"/>
<feature type="compositionally biased region" description="Basic and acidic residues" evidence="1">
    <location>
        <begin position="270"/>
        <end position="279"/>
    </location>
</feature>
<dbReference type="GO" id="GO:0007165">
    <property type="term" value="P:signal transduction"/>
    <property type="evidence" value="ECO:0007669"/>
    <property type="project" value="InterPro"/>
</dbReference>
<dbReference type="EMBL" id="JAVXUO010002431">
    <property type="protein sequence ID" value="KAK2973298.1"/>
    <property type="molecule type" value="Genomic_DNA"/>
</dbReference>
<evidence type="ECO:0000313" key="2">
    <source>
        <dbReference type="EMBL" id="KAK2973298.1"/>
    </source>
</evidence>
<protein>
    <submittedName>
        <fullName evidence="2">Uncharacterized protein</fullName>
    </submittedName>
</protein>
<gene>
    <name evidence="2" type="ORF">RJ640_029748</name>
</gene>
<dbReference type="AlphaFoldDB" id="A0AA88QUG2"/>
<evidence type="ECO:0000313" key="3">
    <source>
        <dbReference type="Proteomes" id="UP001187471"/>
    </source>
</evidence>
<feature type="region of interest" description="Disordered" evidence="1">
    <location>
        <begin position="237"/>
        <end position="297"/>
    </location>
</feature>
<dbReference type="Proteomes" id="UP001187471">
    <property type="component" value="Unassembled WGS sequence"/>
</dbReference>
<keyword evidence="3" id="KW-1185">Reference proteome</keyword>
<comment type="caution">
    <text evidence="2">The sequence shown here is derived from an EMBL/GenBank/DDBJ whole genome shotgun (WGS) entry which is preliminary data.</text>
</comment>
<feature type="compositionally biased region" description="Acidic residues" evidence="1">
    <location>
        <begin position="254"/>
        <end position="269"/>
    </location>
</feature>
<feature type="region of interest" description="Disordered" evidence="1">
    <location>
        <begin position="20"/>
        <end position="42"/>
    </location>
</feature>
<accession>A0AA88QUG2</accession>
<dbReference type="GO" id="GO:0004143">
    <property type="term" value="F:ATP-dependent diacylglycerol kinase activity"/>
    <property type="evidence" value="ECO:0007669"/>
    <property type="project" value="InterPro"/>
</dbReference>